<gene>
    <name evidence="4" type="ORF">C1H69_10845</name>
</gene>
<evidence type="ECO:0000256" key="1">
    <source>
        <dbReference type="ARBA" id="ARBA00001526"/>
    </source>
</evidence>
<evidence type="ECO:0000313" key="5">
    <source>
        <dbReference type="Proteomes" id="UP000235803"/>
    </source>
</evidence>
<proteinExistence type="predicted"/>
<dbReference type="OrthoDB" id="9784149at2"/>
<keyword evidence="4" id="KW-0378">Hydrolase</keyword>
<dbReference type="GO" id="GO:0030655">
    <property type="term" value="P:beta-lactam antibiotic catabolic process"/>
    <property type="evidence" value="ECO:0007669"/>
    <property type="project" value="InterPro"/>
</dbReference>
<evidence type="ECO:0000256" key="2">
    <source>
        <dbReference type="SAM" id="SignalP"/>
    </source>
</evidence>
<dbReference type="InterPro" id="IPR045155">
    <property type="entry name" value="Beta-lactam_cat"/>
</dbReference>
<dbReference type="AlphaFoldDB" id="A0A2N7U421"/>
<organism evidence="4 5">
    <name type="scientific">Billgrantia endophytica</name>
    <dbReference type="NCBI Taxonomy" id="2033802"/>
    <lineage>
        <taxon>Bacteria</taxon>
        <taxon>Pseudomonadati</taxon>
        <taxon>Pseudomonadota</taxon>
        <taxon>Gammaproteobacteria</taxon>
        <taxon>Oceanospirillales</taxon>
        <taxon>Halomonadaceae</taxon>
        <taxon>Billgrantia</taxon>
    </lineage>
</organism>
<name>A0A2N7U421_9GAMM</name>
<keyword evidence="5" id="KW-1185">Reference proteome</keyword>
<comment type="caution">
    <text evidence="4">The sequence shown here is derived from an EMBL/GenBank/DDBJ whole genome shotgun (WGS) entry which is preliminary data.</text>
</comment>
<comment type="catalytic activity">
    <reaction evidence="1">
        <text>a beta-lactam + H2O = a substituted beta-amino acid</text>
        <dbReference type="Rhea" id="RHEA:20401"/>
        <dbReference type="ChEBI" id="CHEBI:15377"/>
        <dbReference type="ChEBI" id="CHEBI:35627"/>
        <dbReference type="ChEBI" id="CHEBI:140347"/>
        <dbReference type="EC" id="3.5.2.6"/>
    </reaction>
</comment>
<dbReference type="PANTHER" id="PTHR35333">
    <property type="entry name" value="BETA-LACTAMASE"/>
    <property type="match status" value="1"/>
</dbReference>
<dbReference type="Pfam" id="PF13354">
    <property type="entry name" value="Beta-lactamase2"/>
    <property type="match status" value="1"/>
</dbReference>
<accession>A0A2N7U421</accession>
<dbReference type="InterPro" id="IPR012338">
    <property type="entry name" value="Beta-lactam/transpept-like"/>
</dbReference>
<dbReference type="InterPro" id="IPR000871">
    <property type="entry name" value="Beta-lactam_class-A"/>
</dbReference>
<evidence type="ECO:0000313" key="4">
    <source>
        <dbReference type="EMBL" id="PMR75173.1"/>
    </source>
</evidence>
<evidence type="ECO:0000259" key="3">
    <source>
        <dbReference type="Pfam" id="PF13354"/>
    </source>
</evidence>
<sequence length="371" mass="40224">MRFTLTSFCRPAAMALLAVAFSVNAMAEPTWVDRLAPGGVQKPAWAERLEARLALLEAGFNGEIGLHVRELGEGGARYGWRDGESWYLASLIKVPVAIELMARVEAGEASLDDRLVLLESDYVDGAGPTNWAPPGSEPRLRQLLEPMLIVSDNTASDMLIRHVGLDAVNRRARSLVADSRGLGPITTLEDVRRHVYAGLHPDAFALTGRDFIELRKHGNDAERLDWFIRRLGLAPEALRLPTLEAAFDAYYASDLNSGRLDSFGDLLAELGEGRALGAAASAELLSIMTRTTSGDRRLKSGFGSDVRFAHKTGTQHRRTCDAGIASHGQGDALRKVVVVACVRGESNVVRSESVMAGIGRAMREAGVFARH</sequence>
<reference evidence="4 5" key="1">
    <citation type="submission" date="2018-01" db="EMBL/GenBank/DDBJ databases">
        <title>Halomonas endophytica sp. nov., isolated from storage liquid in the stems of Populus euphratica.</title>
        <authorList>
            <person name="Chen C."/>
        </authorList>
    </citation>
    <scope>NUCLEOTIDE SEQUENCE [LARGE SCALE GENOMIC DNA]</scope>
    <source>
        <strain evidence="4 5">MC28</strain>
    </source>
</reference>
<dbReference type="SUPFAM" id="SSF56601">
    <property type="entry name" value="beta-lactamase/transpeptidase-like"/>
    <property type="match status" value="1"/>
</dbReference>
<dbReference type="RefSeq" id="WP_102653427.1">
    <property type="nucleotide sequence ID" value="NZ_PNRF01000021.1"/>
</dbReference>
<dbReference type="Gene3D" id="3.40.710.10">
    <property type="entry name" value="DD-peptidase/beta-lactamase superfamily"/>
    <property type="match status" value="1"/>
</dbReference>
<protein>
    <submittedName>
        <fullName evidence="4">Serine hydrolase</fullName>
    </submittedName>
</protein>
<dbReference type="GO" id="GO:0008800">
    <property type="term" value="F:beta-lactamase activity"/>
    <property type="evidence" value="ECO:0007669"/>
    <property type="project" value="UniProtKB-EC"/>
</dbReference>
<dbReference type="GO" id="GO:0046677">
    <property type="term" value="P:response to antibiotic"/>
    <property type="evidence" value="ECO:0007669"/>
    <property type="project" value="InterPro"/>
</dbReference>
<dbReference type="PANTHER" id="PTHR35333:SF4">
    <property type="entry name" value="SLR0121 PROTEIN"/>
    <property type="match status" value="1"/>
</dbReference>
<dbReference type="EMBL" id="PNRF01000021">
    <property type="protein sequence ID" value="PMR75173.1"/>
    <property type="molecule type" value="Genomic_DNA"/>
</dbReference>
<feature type="domain" description="Beta-lactamase class A catalytic" evidence="3">
    <location>
        <begin position="65"/>
        <end position="331"/>
    </location>
</feature>
<feature type="signal peptide" evidence="2">
    <location>
        <begin position="1"/>
        <end position="27"/>
    </location>
</feature>
<keyword evidence="2" id="KW-0732">Signal</keyword>
<feature type="chain" id="PRO_5014789190" evidence="2">
    <location>
        <begin position="28"/>
        <end position="371"/>
    </location>
</feature>
<dbReference type="Proteomes" id="UP000235803">
    <property type="component" value="Unassembled WGS sequence"/>
</dbReference>